<organism evidence="2 3">
    <name type="scientific">Penicillium rubens (strain ATCC 28089 / DSM 1075 / NRRL 1951 / Wisconsin 54-1255)</name>
    <name type="common">Penicillium chrysogenum</name>
    <dbReference type="NCBI Taxonomy" id="500485"/>
    <lineage>
        <taxon>Eukaryota</taxon>
        <taxon>Fungi</taxon>
        <taxon>Dikarya</taxon>
        <taxon>Ascomycota</taxon>
        <taxon>Pezizomycotina</taxon>
        <taxon>Eurotiomycetes</taxon>
        <taxon>Eurotiomycetidae</taxon>
        <taxon>Eurotiales</taxon>
        <taxon>Aspergillaceae</taxon>
        <taxon>Penicillium</taxon>
        <taxon>Penicillium chrysogenum species complex</taxon>
    </lineage>
</organism>
<dbReference type="EMBL" id="AM920437">
    <property type="protein sequence ID" value="CAP99895.1"/>
    <property type="molecule type" value="Genomic_DNA"/>
</dbReference>
<feature type="region of interest" description="Disordered" evidence="1">
    <location>
        <begin position="1"/>
        <end position="32"/>
    </location>
</feature>
<dbReference type="OMA" id="MWILEMA"/>
<evidence type="ECO:0000313" key="2">
    <source>
        <dbReference type="EMBL" id="CAP99895.1"/>
    </source>
</evidence>
<sequence length="438" mass="50061">MSNSVPSKANSFSPSTHSVPRATVSRSQSTMHISQPRHILPCLDGGPGLAMDASLLARHRFLCSRLWRKSYRKLRCSHSKVLGPGFLLYGPQLWHGSAGLPVVVAFSLLFNRETTSIASAIHKGRMENGRRYQATKEEDYWGPSDQQQFEAFEIGHMVFLVLDHDQPNSLFRAPIGNSPKNIMDIGTGQGSWAIDVADLYPSATVRGVDIFPPPVSWMPLNCIFEVDDVLREWTWRDPFDFIHLRLMYGAFNSDGWAQLYKQAYDALEPGGWIEQMELDVRVYSDDGTLKKEHLLFEWGPMFVRLAERAGRSLQTHETMRNAIEKAGFVDVYEEKYKIPLGPWPKDPLLKEAGYLQFAHWNAAMEGWVMWMLTHYGEPEPWTKEEVHVYLAKVREELKNPHIHAYEPAKRVWARKPTKEEEQAKAKAKEADVKVEPSP</sequence>
<accession>B6HTD4</accession>
<dbReference type="BioCyc" id="PCHR:PC22G26070-MONOMER"/>
<reference evidence="2 3" key="1">
    <citation type="journal article" date="2008" name="Nat. Biotechnol.">
        <title>Genome sequencing and analysis of the filamentous fungus Penicillium chrysogenum.</title>
        <authorList>
            <person name="van den Berg M.A."/>
            <person name="Albang R."/>
            <person name="Albermann K."/>
            <person name="Badger J.H."/>
            <person name="Daran J.-M."/>
            <person name="Driessen A.J.M."/>
            <person name="Garcia-Estrada C."/>
            <person name="Fedorova N.D."/>
            <person name="Harris D.M."/>
            <person name="Heijne W.H.M."/>
            <person name="Joardar V.S."/>
            <person name="Kiel J.A.K.W."/>
            <person name="Kovalchuk A."/>
            <person name="Martin J.F."/>
            <person name="Nierman W.C."/>
            <person name="Nijland J.G."/>
            <person name="Pronk J.T."/>
            <person name="Roubos J.A."/>
            <person name="van der Klei I.J."/>
            <person name="van Peij N.N.M.E."/>
            <person name="Veenhuis M."/>
            <person name="von Doehren H."/>
            <person name="Wagner C."/>
            <person name="Wortman J.R."/>
            <person name="Bovenberg R.A.L."/>
        </authorList>
    </citation>
    <scope>NUCLEOTIDE SEQUENCE [LARGE SCALE GENOMIC DNA]</scope>
    <source>
        <strain evidence="3">ATCC 28089 / DSM 1075 / NRRL 1951 / Wisconsin 54-1255</strain>
    </source>
</reference>
<dbReference type="Gene3D" id="3.40.50.150">
    <property type="entry name" value="Vaccinia Virus protein VP39"/>
    <property type="match status" value="1"/>
</dbReference>
<keyword evidence="3" id="KW-1185">Reference proteome</keyword>
<feature type="region of interest" description="Disordered" evidence="1">
    <location>
        <begin position="411"/>
        <end position="438"/>
    </location>
</feature>
<evidence type="ECO:0000256" key="1">
    <source>
        <dbReference type="SAM" id="MobiDB-lite"/>
    </source>
</evidence>
<name>B6HTD4_PENRW</name>
<proteinExistence type="predicted"/>
<dbReference type="eggNOG" id="ENOG502QSKG">
    <property type="taxonomic scope" value="Eukaryota"/>
</dbReference>
<dbReference type="SUPFAM" id="SSF53335">
    <property type="entry name" value="S-adenosyl-L-methionine-dependent methyltransferases"/>
    <property type="match status" value="1"/>
</dbReference>
<dbReference type="Pfam" id="PF13489">
    <property type="entry name" value="Methyltransf_23"/>
    <property type="match status" value="1"/>
</dbReference>
<dbReference type="CDD" id="cd02440">
    <property type="entry name" value="AdoMet_MTases"/>
    <property type="match status" value="1"/>
</dbReference>
<protein>
    <submittedName>
        <fullName evidence="2">Pc22g26070 protein</fullName>
    </submittedName>
</protein>
<feature type="compositionally biased region" description="Basic and acidic residues" evidence="1">
    <location>
        <begin position="416"/>
        <end position="438"/>
    </location>
</feature>
<dbReference type="PANTHER" id="PTHR43591">
    <property type="entry name" value="METHYLTRANSFERASE"/>
    <property type="match status" value="1"/>
</dbReference>
<evidence type="ECO:0000313" key="3">
    <source>
        <dbReference type="Proteomes" id="UP000000724"/>
    </source>
</evidence>
<dbReference type="InterPro" id="IPR029063">
    <property type="entry name" value="SAM-dependent_MTases_sf"/>
</dbReference>
<dbReference type="HOGENOM" id="CLU_010595_0_5_1"/>
<dbReference type="Proteomes" id="UP000000724">
    <property type="component" value="Contig Pc00c22"/>
</dbReference>
<dbReference type="AlphaFoldDB" id="B6HTD4"/>
<dbReference type="PANTHER" id="PTHR43591:SF10">
    <property type="entry name" value="ABC TRANSMEMBRANE TYPE-1 DOMAIN-CONTAINING PROTEIN-RELATED"/>
    <property type="match status" value="1"/>
</dbReference>
<dbReference type="GO" id="GO:0008168">
    <property type="term" value="F:methyltransferase activity"/>
    <property type="evidence" value="ECO:0007669"/>
    <property type="project" value="TreeGrafter"/>
</dbReference>
<dbReference type="OrthoDB" id="2013972at2759"/>
<gene>
    <name evidence="2" type="ORF">Pc22g26070</name>
    <name evidence="2" type="ORF">PCH_Pc22g26070</name>
</gene>
<dbReference type="VEuPathDB" id="FungiDB:PCH_Pc22g26070"/>